<dbReference type="UniPathway" id="UPA00574">
    <property type="reaction ID" value="UER00636"/>
</dbReference>
<dbReference type="NCBIfam" id="TIGR01091">
    <property type="entry name" value="upp"/>
    <property type="match status" value="1"/>
</dbReference>
<evidence type="ECO:0000256" key="13">
    <source>
        <dbReference type="ARBA" id="ARBA00072146"/>
    </source>
</evidence>
<comment type="cofactor">
    <cofactor evidence="15">
        <name>Mg(2+)</name>
        <dbReference type="ChEBI" id="CHEBI:18420"/>
    </cofactor>
    <text evidence="15">Binds 1 Mg(2+) ion per subunit. The magnesium is bound as Mg-PRPP.</text>
</comment>
<protein>
    <recommendedName>
        <fullName evidence="13 15">Uracil phosphoribosyltransferase</fullName>
        <ecNumber evidence="3 15">2.4.2.9</ecNumber>
    </recommendedName>
    <alternativeName>
        <fullName evidence="10 15">UMP pyrophosphorylase</fullName>
    </alternativeName>
    <alternativeName>
        <fullName evidence="14 15">UPRTase</fullName>
    </alternativeName>
</protein>
<comment type="similarity">
    <text evidence="2 15">Belongs to the UPRTase family.</text>
</comment>
<dbReference type="Proteomes" id="UP000055854">
    <property type="component" value="Unassembled WGS sequence"/>
</dbReference>
<dbReference type="GO" id="GO:0005525">
    <property type="term" value="F:GTP binding"/>
    <property type="evidence" value="ECO:0007669"/>
    <property type="project" value="UniProtKB-KW"/>
</dbReference>
<evidence type="ECO:0000256" key="2">
    <source>
        <dbReference type="ARBA" id="ARBA00009516"/>
    </source>
</evidence>
<evidence type="ECO:0000256" key="7">
    <source>
        <dbReference type="ARBA" id="ARBA00022741"/>
    </source>
</evidence>
<dbReference type="HAMAP" id="MF_01218_B">
    <property type="entry name" value="Upp_B"/>
    <property type="match status" value="1"/>
</dbReference>
<evidence type="ECO:0000256" key="6">
    <source>
        <dbReference type="ARBA" id="ARBA00022679"/>
    </source>
</evidence>
<feature type="binding site" evidence="15">
    <location>
        <position position="199"/>
    </location>
    <ligand>
        <name>5-phospho-alpha-D-ribose 1-diphosphate</name>
        <dbReference type="ChEBI" id="CHEBI:58017"/>
    </ligand>
</feature>
<evidence type="ECO:0000313" key="18">
    <source>
        <dbReference type="Proteomes" id="UP000055854"/>
    </source>
</evidence>
<dbReference type="CDD" id="cd06223">
    <property type="entry name" value="PRTases_typeI"/>
    <property type="match status" value="1"/>
</dbReference>
<dbReference type="OrthoDB" id="9781675at2"/>
<dbReference type="RefSeq" id="WP_003475340.1">
    <property type="nucleotide sequence ID" value="NZ_JBHLYD010000049.1"/>
</dbReference>
<feature type="binding site" evidence="15">
    <location>
        <begin position="198"/>
        <end position="200"/>
    </location>
    <ligand>
        <name>uracil</name>
        <dbReference type="ChEBI" id="CHEBI:17568"/>
    </ligand>
</feature>
<feature type="domain" description="Phosphoribosyltransferase" evidence="16">
    <location>
        <begin position="7"/>
        <end position="207"/>
    </location>
</feature>
<evidence type="ECO:0000256" key="8">
    <source>
        <dbReference type="ARBA" id="ARBA00022842"/>
    </source>
</evidence>
<evidence type="ECO:0000256" key="15">
    <source>
        <dbReference type="HAMAP-Rule" id="MF_01218"/>
    </source>
</evidence>
<dbReference type="EC" id="2.4.2.9" evidence="3 15"/>
<keyword evidence="7 15" id="KW-0547">Nucleotide-binding</keyword>
<comment type="function">
    <text evidence="12 15">Catalyzes the conversion of uracil and 5-phospho-alpha-D-ribose 1-diphosphate (PRPP) to UMP and diphosphate.</text>
</comment>
<dbReference type="GO" id="GO:0005737">
    <property type="term" value="C:cytoplasm"/>
    <property type="evidence" value="ECO:0007669"/>
    <property type="project" value="UniProtKB-ARBA"/>
</dbReference>
<dbReference type="Gene3D" id="3.40.50.2020">
    <property type="match status" value="1"/>
</dbReference>
<dbReference type="GO" id="GO:0004845">
    <property type="term" value="F:uracil phosphoribosyltransferase activity"/>
    <property type="evidence" value="ECO:0007669"/>
    <property type="project" value="UniProtKB-UniRule"/>
</dbReference>
<evidence type="ECO:0000313" key="17">
    <source>
        <dbReference type="EMBL" id="KWV10482.1"/>
    </source>
</evidence>
<comment type="activity regulation">
    <text evidence="15">Allosterically activated by GTP.</text>
</comment>
<dbReference type="Pfam" id="PF14681">
    <property type="entry name" value="UPRTase"/>
    <property type="match status" value="1"/>
</dbReference>
<dbReference type="InterPro" id="IPR000836">
    <property type="entry name" value="PRTase_dom"/>
</dbReference>
<keyword evidence="9 15" id="KW-0342">GTP-binding</keyword>
<evidence type="ECO:0000256" key="9">
    <source>
        <dbReference type="ARBA" id="ARBA00023134"/>
    </source>
</evidence>
<evidence type="ECO:0000256" key="4">
    <source>
        <dbReference type="ARBA" id="ARBA00022533"/>
    </source>
</evidence>
<dbReference type="GO" id="GO:0044206">
    <property type="term" value="P:UMP salvage"/>
    <property type="evidence" value="ECO:0007669"/>
    <property type="project" value="UniProtKB-UniRule"/>
</dbReference>
<keyword evidence="8 15" id="KW-0460">Magnesium</keyword>
<evidence type="ECO:0000256" key="3">
    <source>
        <dbReference type="ARBA" id="ARBA00011894"/>
    </source>
</evidence>
<feature type="binding site" evidence="15">
    <location>
        <position position="193"/>
    </location>
    <ligand>
        <name>uracil</name>
        <dbReference type="ChEBI" id="CHEBI:17568"/>
    </ligand>
</feature>
<evidence type="ECO:0000256" key="10">
    <source>
        <dbReference type="ARBA" id="ARBA00031082"/>
    </source>
</evidence>
<evidence type="ECO:0000256" key="11">
    <source>
        <dbReference type="ARBA" id="ARBA00052919"/>
    </source>
</evidence>
<evidence type="ECO:0000256" key="14">
    <source>
        <dbReference type="ARBA" id="ARBA00079807"/>
    </source>
</evidence>
<dbReference type="InterPro" id="IPR005765">
    <property type="entry name" value="UPRT"/>
</dbReference>
<comment type="catalytic activity">
    <reaction evidence="11 15">
        <text>UMP + diphosphate = 5-phospho-alpha-D-ribose 1-diphosphate + uracil</text>
        <dbReference type="Rhea" id="RHEA:13017"/>
        <dbReference type="ChEBI" id="CHEBI:17568"/>
        <dbReference type="ChEBI" id="CHEBI:33019"/>
        <dbReference type="ChEBI" id="CHEBI:57865"/>
        <dbReference type="ChEBI" id="CHEBI:58017"/>
        <dbReference type="EC" id="2.4.2.9"/>
    </reaction>
</comment>
<dbReference type="SUPFAM" id="SSF53271">
    <property type="entry name" value="PRTase-like"/>
    <property type="match status" value="1"/>
</dbReference>
<evidence type="ECO:0000256" key="1">
    <source>
        <dbReference type="ARBA" id="ARBA00005180"/>
    </source>
</evidence>
<dbReference type="NCBIfam" id="NF001097">
    <property type="entry name" value="PRK00129.1"/>
    <property type="match status" value="1"/>
</dbReference>
<dbReference type="InterPro" id="IPR034332">
    <property type="entry name" value="Upp_B"/>
</dbReference>
<comment type="pathway">
    <text evidence="1 15">Pyrimidine metabolism; UMP biosynthesis via salvage pathway; UMP from uracil: step 1/1.</text>
</comment>
<dbReference type="GO" id="GO:0006223">
    <property type="term" value="P:uracil salvage"/>
    <property type="evidence" value="ECO:0007669"/>
    <property type="project" value="InterPro"/>
</dbReference>
<evidence type="ECO:0000256" key="12">
    <source>
        <dbReference type="ARBA" id="ARBA00056901"/>
    </source>
</evidence>
<feature type="binding site" evidence="15">
    <location>
        <begin position="130"/>
        <end position="138"/>
    </location>
    <ligand>
        <name>5-phospho-alpha-D-ribose 1-diphosphate</name>
        <dbReference type="ChEBI" id="CHEBI:58017"/>
    </ligand>
</feature>
<feature type="binding site" evidence="15">
    <location>
        <position position="103"/>
    </location>
    <ligand>
        <name>5-phospho-alpha-D-ribose 1-diphosphate</name>
        <dbReference type="ChEBI" id="CHEBI:58017"/>
    </ligand>
</feature>
<gene>
    <name evidence="15" type="primary">upp</name>
    <name evidence="17" type="ORF">ATB53_07400</name>
</gene>
<sequence length="210" mass="22601">MKIVEVRHPLVQHKIGLLRDAALSTKGFRELVTELGTLLGYEATADLETETHTMEGWAGPTQVQRIAGAKITLVPILRAGLGMLPGVLALIPTARVSVVGLQRDEETLQPVPYFERLTGRLEERDALILDPMLATGGTLIATVDMLKRAGARRIKGIFLVAAPEGLQALQAAHPDVDIYTAAIDDHLNDKGYILPGLGDAGDRIFGTRVA</sequence>
<evidence type="ECO:0000259" key="16">
    <source>
        <dbReference type="Pfam" id="PF14681"/>
    </source>
</evidence>
<dbReference type="AlphaFoldDB" id="A0A109HE24"/>
<dbReference type="PANTHER" id="PTHR32315:SF4">
    <property type="entry name" value="URACIL PHOSPHORIBOSYLTRANSFERASE, CHLOROPLASTIC"/>
    <property type="match status" value="1"/>
</dbReference>
<feature type="binding site" evidence="15">
    <location>
        <position position="78"/>
    </location>
    <ligand>
        <name>5-phospho-alpha-D-ribose 1-diphosphate</name>
        <dbReference type="ChEBI" id="CHEBI:58017"/>
    </ligand>
</feature>
<keyword evidence="5 15" id="KW-0328">Glycosyltransferase</keyword>
<name>A0A109HE24_XANCT</name>
<accession>A0A109HE24</accession>
<dbReference type="FunFam" id="3.40.50.2020:FF:000003">
    <property type="entry name" value="Uracil phosphoribosyltransferase"/>
    <property type="match status" value="1"/>
</dbReference>
<organism evidence="17 18">
    <name type="scientific">Xanthomonas campestris pv. translucens</name>
    <dbReference type="NCBI Taxonomy" id="343"/>
    <lineage>
        <taxon>Bacteria</taxon>
        <taxon>Pseudomonadati</taxon>
        <taxon>Pseudomonadota</taxon>
        <taxon>Gammaproteobacteria</taxon>
        <taxon>Lysobacterales</taxon>
        <taxon>Lysobacteraceae</taxon>
        <taxon>Xanthomonas</taxon>
        <taxon>Xanthomonas translucens group</taxon>
    </lineage>
</organism>
<comment type="caution">
    <text evidence="17">The sequence shown here is derived from an EMBL/GenBank/DDBJ whole genome shotgun (WGS) entry which is preliminary data.</text>
</comment>
<reference evidence="17 18" key="1">
    <citation type="submission" date="2015-11" db="EMBL/GenBank/DDBJ databases">
        <title>Long Read and Single Molecule DNA Sequencing Simplifies Genome Assembly and TAL Effector Gene Analysis of Xanthomonas translucens.</title>
        <authorList>
            <person name="Peng Z."/>
            <person name="Hu Y."/>
            <person name="Xie J."/>
            <person name="Potnis N."/>
            <person name="Akhunova A."/>
            <person name="Jones J."/>
            <person name="Liu Z."/>
            <person name="White F."/>
            <person name="Liu S."/>
        </authorList>
    </citation>
    <scope>NUCLEOTIDE SEQUENCE [LARGE SCALE GENOMIC DNA]</scope>
    <source>
        <strain evidence="17 18">B1</strain>
    </source>
</reference>
<dbReference type="InterPro" id="IPR029057">
    <property type="entry name" value="PRTase-like"/>
</dbReference>
<dbReference type="InterPro" id="IPR050054">
    <property type="entry name" value="UPRTase/APRTase"/>
</dbReference>
<keyword evidence="4 15" id="KW-0021">Allosteric enzyme</keyword>
<dbReference type="GO" id="GO:0000287">
    <property type="term" value="F:magnesium ion binding"/>
    <property type="evidence" value="ECO:0007669"/>
    <property type="project" value="UniProtKB-UniRule"/>
</dbReference>
<proteinExistence type="inferred from homology"/>
<evidence type="ECO:0000256" key="5">
    <source>
        <dbReference type="ARBA" id="ARBA00022676"/>
    </source>
</evidence>
<dbReference type="EMBL" id="LNTA01000404">
    <property type="protein sequence ID" value="KWV10482.1"/>
    <property type="molecule type" value="Genomic_DNA"/>
</dbReference>
<dbReference type="PANTHER" id="PTHR32315">
    <property type="entry name" value="ADENINE PHOSPHORIBOSYLTRANSFERASE"/>
    <property type="match status" value="1"/>
</dbReference>
<keyword evidence="6 15" id="KW-0808">Transferase</keyword>